<proteinExistence type="inferred from homology"/>
<organism evidence="10 11">
    <name type="scientific">Xylophilus ampelinus</name>
    <dbReference type="NCBI Taxonomy" id="54067"/>
    <lineage>
        <taxon>Bacteria</taxon>
        <taxon>Pseudomonadati</taxon>
        <taxon>Pseudomonadota</taxon>
        <taxon>Betaproteobacteria</taxon>
        <taxon>Burkholderiales</taxon>
        <taxon>Xylophilus</taxon>
    </lineage>
</organism>
<dbReference type="GO" id="GO:0005886">
    <property type="term" value="C:plasma membrane"/>
    <property type="evidence" value="ECO:0007669"/>
    <property type="project" value="UniProtKB-SubCell"/>
</dbReference>
<evidence type="ECO:0000256" key="8">
    <source>
        <dbReference type="ARBA" id="ARBA00037998"/>
    </source>
</evidence>
<keyword evidence="3" id="KW-1003">Cell membrane</keyword>
<evidence type="ECO:0000256" key="5">
    <source>
        <dbReference type="ARBA" id="ARBA00022970"/>
    </source>
</evidence>
<evidence type="ECO:0000256" key="9">
    <source>
        <dbReference type="SAM" id="Phobius"/>
    </source>
</evidence>
<comment type="subcellular location">
    <subcellularLocation>
        <location evidence="1">Cell membrane</location>
        <topology evidence="1">Multi-pass membrane protein</topology>
    </subcellularLocation>
</comment>
<evidence type="ECO:0000313" key="11">
    <source>
        <dbReference type="Proteomes" id="UP000247540"/>
    </source>
</evidence>
<accession>A0A318SK89</accession>
<feature type="transmembrane region" description="Helical" evidence="9">
    <location>
        <begin position="15"/>
        <end position="36"/>
    </location>
</feature>
<protein>
    <submittedName>
        <fullName evidence="10">Amino acid/amide ABC transporter membrane protein 1 (HAAT family)</fullName>
    </submittedName>
</protein>
<keyword evidence="5" id="KW-0029">Amino-acid transport</keyword>
<keyword evidence="7 9" id="KW-0472">Membrane</keyword>
<dbReference type="Pfam" id="PF02653">
    <property type="entry name" value="BPD_transp_2"/>
    <property type="match status" value="1"/>
</dbReference>
<evidence type="ECO:0000313" key="10">
    <source>
        <dbReference type="EMBL" id="PYE76374.1"/>
    </source>
</evidence>
<comment type="similarity">
    <text evidence="8">Belongs to the binding-protein-dependent transport system permease family. LivHM subfamily.</text>
</comment>
<dbReference type="PANTHER" id="PTHR11795:SF447">
    <property type="entry name" value="ABC TRANSPORTER PERMEASE PROTEIN"/>
    <property type="match status" value="1"/>
</dbReference>
<evidence type="ECO:0000256" key="4">
    <source>
        <dbReference type="ARBA" id="ARBA00022692"/>
    </source>
</evidence>
<name>A0A318SK89_9BURK</name>
<dbReference type="PANTHER" id="PTHR11795">
    <property type="entry name" value="BRANCHED-CHAIN AMINO ACID TRANSPORT SYSTEM PERMEASE PROTEIN LIVH"/>
    <property type="match status" value="1"/>
</dbReference>
<evidence type="ECO:0000256" key="1">
    <source>
        <dbReference type="ARBA" id="ARBA00004651"/>
    </source>
</evidence>
<comment type="caution">
    <text evidence="10">The sequence shown here is derived from an EMBL/GenBank/DDBJ whole genome shotgun (WGS) entry which is preliminary data.</text>
</comment>
<gene>
    <name evidence="10" type="ORF">DFQ15_11362</name>
</gene>
<keyword evidence="6 9" id="KW-1133">Transmembrane helix</keyword>
<sequence length="304" mass="32372">MTIPEMMNIGLMQGFAGLSLFAVLLLMGLGLAIIFGQMGVINMAHGEFMTIGAYTIYLGSTLTATHAPQWTPYYFPVAIVAAFFIAFAAGWLVEWGLIRHLYKRPLDTLLATWGISLAMQQSFRSFIGPKEVSPTLPDWLLGTWAPAEGLDIPINGMFVLALTAVVTAGVLIALHKSRWGLRVRATVSNRVMANAIGIDTKKTDRLTFAIGCGIAGIAGAAFTTIGSTGPTSGSLYIVDAFLVVTFGGAASLLGTVVSAFGIAQTQSITEFFLAGSMAKVITLSMIVLILMIRPQGLFASKVRR</sequence>
<dbReference type="InterPro" id="IPR017779">
    <property type="entry name" value="ABC_UrtB_bac"/>
</dbReference>
<feature type="transmembrane region" description="Helical" evidence="9">
    <location>
        <begin position="237"/>
        <end position="259"/>
    </location>
</feature>
<keyword evidence="4 9" id="KW-0812">Transmembrane</keyword>
<evidence type="ECO:0000256" key="3">
    <source>
        <dbReference type="ARBA" id="ARBA00022475"/>
    </source>
</evidence>
<evidence type="ECO:0000256" key="7">
    <source>
        <dbReference type="ARBA" id="ARBA00023136"/>
    </source>
</evidence>
<evidence type="ECO:0000256" key="2">
    <source>
        <dbReference type="ARBA" id="ARBA00022448"/>
    </source>
</evidence>
<dbReference type="GO" id="GO:0022857">
    <property type="term" value="F:transmembrane transporter activity"/>
    <property type="evidence" value="ECO:0007669"/>
    <property type="project" value="InterPro"/>
</dbReference>
<dbReference type="EMBL" id="QJTC01000013">
    <property type="protein sequence ID" value="PYE76374.1"/>
    <property type="molecule type" value="Genomic_DNA"/>
</dbReference>
<dbReference type="AlphaFoldDB" id="A0A318SK89"/>
<dbReference type="GO" id="GO:0006865">
    <property type="term" value="P:amino acid transport"/>
    <property type="evidence" value="ECO:0007669"/>
    <property type="project" value="UniProtKB-KW"/>
</dbReference>
<keyword evidence="11" id="KW-1185">Reference proteome</keyword>
<dbReference type="CDD" id="cd06582">
    <property type="entry name" value="TM_PBP1_LivH_like"/>
    <property type="match status" value="1"/>
</dbReference>
<feature type="transmembrane region" description="Helical" evidence="9">
    <location>
        <begin position="48"/>
        <end position="67"/>
    </location>
</feature>
<reference evidence="10 11" key="1">
    <citation type="submission" date="2018-06" db="EMBL/GenBank/DDBJ databases">
        <title>Genomic Encyclopedia of Type Strains, Phase III (KMG-III): the genomes of soil and plant-associated and newly described type strains.</title>
        <authorList>
            <person name="Whitman W."/>
        </authorList>
    </citation>
    <scope>NUCLEOTIDE SEQUENCE [LARGE SCALE GENOMIC DNA]</scope>
    <source>
        <strain evidence="10 11">CECT 7646</strain>
    </source>
</reference>
<dbReference type="OrthoDB" id="9807115at2"/>
<feature type="transmembrane region" description="Helical" evidence="9">
    <location>
        <begin position="206"/>
        <end position="225"/>
    </location>
</feature>
<dbReference type="InterPro" id="IPR052157">
    <property type="entry name" value="BCAA_transport_permease"/>
</dbReference>
<feature type="transmembrane region" description="Helical" evidence="9">
    <location>
        <begin position="152"/>
        <end position="174"/>
    </location>
</feature>
<feature type="transmembrane region" description="Helical" evidence="9">
    <location>
        <begin position="271"/>
        <end position="292"/>
    </location>
</feature>
<dbReference type="InterPro" id="IPR001851">
    <property type="entry name" value="ABC_transp_permease"/>
</dbReference>
<dbReference type="Proteomes" id="UP000247540">
    <property type="component" value="Unassembled WGS sequence"/>
</dbReference>
<feature type="transmembrane region" description="Helical" evidence="9">
    <location>
        <begin position="73"/>
        <end position="93"/>
    </location>
</feature>
<evidence type="ECO:0000256" key="6">
    <source>
        <dbReference type="ARBA" id="ARBA00022989"/>
    </source>
</evidence>
<dbReference type="RefSeq" id="WP_110465856.1">
    <property type="nucleotide sequence ID" value="NZ_JAMOFZ010000013.1"/>
</dbReference>
<keyword evidence="2" id="KW-0813">Transport</keyword>
<dbReference type="NCBIfam" id="TIGR03409">
    <property type="entry name" value="urea_trans_UrtB"/>
    <property type="match status" value="1"/>
</dbReference>